<sequence>MYRVNRRAIGGFDERNAGGKEQTAMELRHFQAVISTTKFHPTTSSRVKTPRDLPSCFPREFVSDSQWKSSPFKQREEYRQHAQRLAYIDQHIQDYHAKANARQISTTPNTNFPAMHPETKLLSQSALSDYRNRLLIFTNETRQAILDTSLPEGWESALDEKGRPFYIDHNTQTTTWIPPS</sequence>
<accession>A0A1V9ZCM5</accession>
<dbReference type="CDD" id="cd00201">
    <property type="entry name" value="WW"/>
    <property type="match status" value="1"/>
</dbReference>
<organism evidence="2 3">
    <name type="scientific">Thraustotheca clavata</name>
    <dbReference type="NCBI Taxonomy" id="74557"/>
    <lineage>
        <taxon>Eukaryota</taxon>
        <taxon>Sar</taxon>
        <taxon>Stramenopiles</taxon>
        <taxon>Oomycota</taxon>
        <taxon>Saprolegniomycetes</taxon>
        <taxon>Saprolegniales</taxon>
        <taxon>Achlyaceae</taxon>
        <taxon>Thraustotheca</taxon>
    </lineage>
</organism>
<dbReference type="AlphaFoldDB" id="A0A1V9ZCM5"/>
<feature type="domain" description="WW" evidence="1">
    <location>
        <begin position="148"/>
        <end position="180"/>
    </location>
</feature>
<dbReference type="GO" id="GO:0035329">
    <property type="term" value="P:hippo signaling"/>
    <property type="evidence" value="ECO:0007669"/>
    <property type="project" value="InterPro"/>
</dbReference>
<dbReference type="Pfam" id="PF00397">
    <property type="entry name" value="WW"/>
    <property type="match status" value="1"/>
</dbReference>
<dbReference type="OrthoDB" id="2020426at2759"/>
<dbReference type="PANTHER" id="PTHR47522">
    <property type="entry name" value="SALVADOR FAMILY WW DOMAIN-CONTAINING PROTEIN 1"/>
    <property type="match status" value="1"/>
</dbReference>
<dbReference type="PANTHER" id="PTHR47522:SF2">
    <property type="entry name" value="PROTEIN SALVADOR HOMOLOG 1"/>
    <property type="match status" value="1"/>
</dbReference>
<keyword evidence="3" id="KW-1185">Reference proteome</keyword>
<evidence type="ECO:0000313" key="2">
    <source>
        <dbReference type="EMBL" id="OQR95738.1"/>
    </source>
</evidence>
<name>A0A1V9ZCM5_9STRA</name>
<dbReference type="PROSITE" id="PS01159">
    <property type="entry name" value="WW_DOMAIN_1"/>
    <property type="match status" value="1"/>
</dbReference>
<proteinExistence type="predicted"/>
<dbReference type="Proteomes" id="UP000243217">
    <property type="component" value="Unassembled WGS sequence"/>
</dbReference>
<dbReference type="InterPro" id="IPR036020">
    <property type="entry name" value="WW_dom_sf"/>
</dbReference>
<dbReference type="InterPro" id="IPR030030">
    <property type="entry name" value="Sav"/>
</dbReference>
<comment type="caution">
    <text evidence="2">The sequence shown here is derived from an EMBL/GenBank/DDBJ whole genome shotgun (WGS) entry which is preliminary data.</text>
</comment>
<dbReference type="EMBL" id="JNBS01002048">
    <property type="protein sequence ID" value="OQR95738.1"/>
    <property type="molecule type" value="Genomic_DNA"/>
</dbReference>
<dbReference type="GO" id="GO:0008285">
    <property type="term" value="P:negative regulation of cell population proliferation"/>
    <property type="evidence" value="ECO:0007669"/>
    <property type="project" value="TreeGrafter"/>
</dbReference>
<dbReference type="Gene3D" id="2.20.70.10">
    <property type="match status" value="1"/>
</dbReference>
<evidence type="ECO:0000259" key="1">
    <source>
        <dbReference type="PROSITE" id="PS50020"/>
    </source>
</evidence>
<protein>
    <recommendedName>
        <fullName evidence="1">WW domain-containing protein</fullName>
    </recommendedName>
</protein>
<dbReference type="InterPro" id="IPR001202">
    <property type="entry name" value="WW_dom"/>
</dbReference>
<dbReference type="GO" id="GO:0005829">
    <property type="term" value="C:cytosol"/>
    <property type="evidence" value="ECO:0007669"/>
    <property type="project" value="TreeGrafter"/>
</dbReference>
<dbReference type="SMART" id="SM00456">
    <property type="entry name" value="WW"/>
    <property type="match status" value="1"/>
</dbReference>
<evidence type="ECO:0000313" key="3">
    <source>
        <dbReference type="Proteomes" id="UP000243217"/>
    </source>
</evidence>
<gene>
    <name evidence="2" type="ORF">THRCLA_07612</name>
</gene>
<dbReference type="GO" id="GO:0060090">
    <property type="term" value="F:molecular adaptor activity"/>
    <property type="evidence" value="ECO:0007669"/>
    <property type="project" value="InterPro"/>
</dbReference>
<dbReference type="SUPFAM" id="SSF51045">
    <property type="entry name" value="WW domain"/>
    <property type="match status" value="1"/>
</dbReference>
<reference evidence="2 3" key="1">
    <citation type="journal article" date="2014" name="Genome Biol. Evol.">
        <title>The secreted proteins of Achlya hypogyna and Thraustotheca clavata identify the ancestral oomycete secretome and reveal gene acquisitions by horizontal gene transfer.</title>
        <authorList>
            <person name="Misner I."/>
            <person name="Blouin N."/>
            <person name="Leonard G."/>
            <person name="Richards T.A."/>
            <person name="Lane C.E."/>
        </authorList>
    </citation>
    <scope>NUCLEOTIDE SEQUENCE [LARGE SCALE GENOMIC DNA]</scope>
    <source>
        <strain evidence="2 3">ATCC 34112</strain>
    </source>
</reference>
<dbReference type="PROSITE" id="PS50020">
    <property type="entry name" value="WW_DOMAIN_2"/>
    <property type="match status" value="1"/>
</dbReference>
<dbReference type="STRING" id="74557.A0A1V9ZCM5"/>